<protein>
    <submittedName>
        <fullName evidence="1">Uncharacterized protein</fullName>
    </submittedName>
</protein>
<comment type="caution">
    <text evidence="1">The sequence shown here is derived from an EMBL/GenBank/DDBJ whole genome shotgun (WGS) entry which is preliminary data.</text>
</comment>
<dbReference type="Proteomes" id="UP001558613">
    <property type="component" value="Unassembled WGS sequence"/>
</dbReference>
<reference evidence="1 2" key="1">
    <citation type="submission" date="2023-09" db="EMBL/GenBank/DDBJ databases">
        <authorList>
            <person name="Wang M."/>
        </authorList>
    </citation>
    <scope>NUCLEOTIDE SEQUENCE [LARGE SCALE GENOMIC DNA]</scope>
    <source>
        <strain evidence="1">GT-2023</strain>
        <tissue evidence="1">Liver</tissue>
    </source>
</reference>
<organism evidence="1 2">
    <name type="scientific">Cirrhinus molitorella</name>
    <name type="common">mud carp</name>
    <dbReference type="NCBI Taxonomy" id="172907"/>
    <lineage>
        <taxon>Eukaryota</taxon>
        <taxon>Metazoa</taxon>
        <taxon>Chordata</taxon>
        <taxon>Craniata</taxon>
        <taxon>Vertebrata</taxon>
        <taxon>Euteleostomi</taxon>
        <taxon>Actinopterygii</taxon>
        <taxon>Neopterygii</taxon>
        <taxon>Teleostei</taxon>
        <taxon>Ostariophysi</taxon>
        <taxon>Cypriniformes</taxon>
        <taxon>Cyprinidae</taxon>
        <taxon>Labeoninae</taxon>
        <taxon>Labeonini</taxon>
        <taxon>Cirrhinus</taxon>
    </lineage>
</organism>
<proteinExistence type="predicted"/>
<name>A0ABR3LCF2_9TELE</name>
<accession>A0ABR3LCF2</accession>
<keyword evidence="2" id="KW-1185">Reference proteome</keyword>
<evidence type="ECO:0000313" key="2">
    <source>
        <dbReference type="Proteomes" id="UP001558613"/>
    </source>
</evidence>
<sequence length="98" mass="10923">MPSVHLIARGITLMMKIIAINHKKQIGILTFTAVRQALRLCNCLSLRSLSPPLLSNRSDRWTGADLPTGVTCWRSVRECVSVSSCVHLLVYQPNGLFF</sequence>
<dbReference type="EMBL" id="JAYMGO010000023">
    <property type="protein sequence ID" value="KAL1249766.1"/>
    <property type="molecule type" value="Genomic_DNA"/>
</dbReference>
<evidence type="ECO:0000313" key="1">
    <source>
        <dbReference type="EMBL" id="KAL1249766.1"/>
    </source>
</evidence>
<gene>
    <name evidence="1" type="ORF">QQF64_020771</name>
</gene>